<gene>
    <name evidence="3" type="ORF">OG579_21400</name>
</gene>
<accession>A0AAU4K2G3</accession>
<evidence type="ECO:0000256" key="1">
    <source>
        <dbReference type="SAM" id="MobiDB-lite"/>
    </source>
</evidence>
<dbReference type="GO" id="GO:0008610">
    <property type="term" value="P:lipid biosynthetic process"/>
    <property type="evidence" value="ECO:0007669"/>
    <property type="project" value="UniProtKB-ARBA"/>
</dbReference>
<feature type="region of interest" description="Disordered" evidence="1">
    <location>
        <begin position="241"/>
        <end position="285"/>
    </location>
</feature>
<feature type="domain" description="Condensation" evidence="2">
    <location>
        <begin position="68"/>
        <end position="399"/>
    </location>
</feature>
<reference evidence="3 4" key="1">
    <citation type="submission" date="2022-10" db="EMBL/GenBank/DDBJ databases">
        <title>The complete genomes of actinobacterial strains from the NBC collection.</title>
        <authorList>
            <person name="Joergensen T.S."/>
            <person name="Alvarez Arevalo M."/>
            <person name="Sterndorff E.B."/>
            <person name="Faurdal D."/>
            <person name="Vuksanovic O."/>
            <person name="Mourched A.-S."/>
            <person name="Charusanti P."/>
            <person name="Shaw S."/>
            <person name="Blin K."/>
            <person name="Weber T."/>
        </authorList>
    </citation>
    <scope>NUCLEOTIDE SEQUENCE [LARGE SCALE GENOMIC DNA]</scope>
    <source>
        <strain evidence="3 4">NBC_00319</strain>
    </source>
</reference>
<organism evidence="3 4">
    <name type="scientific">Williamsia herbipolensis</name>
    <dbReference type="NCBI Taxonomy" id="1603258"/>
    <lineage>
        <taxon>Bacteria</taxon>
        <taxon>Bacillati</taxon>
        <taxon>Actinomycetota</taxon>
        <taxon>Actinomycetes</taxon>
        <taxon>Mycobacteriales</taxon>
        <taxon>Nocardiaceae</taxon>
        <taxon>Williamsia</taxon>
    </lineage>
</organism>
<protein>
    <submittedName>
        <fullName evidence="3">Condensation domain-containing protein</fullName>
    </submittedName>
</protein>
<dbReference type="Pfam" id="PF00668">
    <property type="entry name" value="Condensation"/>
    <property type="match status" value="1"/>
</dbReference>
<dbReference type="InterPro" id="IPR023213">
    <property type="entry name" value="CAT-like_dom_sf"/>
</dbReference>
<dbReference type="SUPFAM" id="SSF52777">
    <property type="entry name" value="CoA-dependent acyltransferases"/>
    <property type="match status" value="2"/>
</dbReference>
<dbReference type="Proteomes" id="UP001432128">
    <property type="component" value="Chromosome"/>
</dbReference>
<keyword evidence="4" id="KW-1185">Reference proteome</keyword>
<sequence length="489" mass="53842">MKFTQMMDQPVEPGGLVEWSAQTPGGFAHWHTDPRPTSHNHELHLRSALEYRWRTRREGGRESWLGLAIEFDEPMSVPAIRAALTRWIDRHEVLRSHVVVKHTGMQRLSTPPGSVTLKMGRVGWYTEAGPLLDQLAGAFDRATAPLQWPAYLFATVAREKTFTLLFAGDHSLLDGYSLILAQHELIELYHAARERRDDRLGPVGSYVDFSAHERRVADEADADHPAVAAWRDYLADNGNEMPRFDVSGESHTRPAQDDAPGAAREEGRATAEDPGDATGPPQSSVTMELLDDDEANRFTAVCSAAGGNLFAGILAALAIAYRECGGGVFRAITPRHTRDEGRWLGSLGWFVSTTPLRLDTSGLVAFDQVVARATGELRATRTAAGLPFLRVAELLGYTGDPKFVVSFIDTRHAPNAAAADAGAARVLRSHSYADDEVFIWVNRTPSGVRISARFPALGRTHSEVSRFLIEFGRVVREVGDRSTFAQRVD</sequence>
<evidence type="ECO:0000313" key="4">
    <source>
        <dbReference type="Proteomes" id="UP001432128"/>
    </source>
</evidence>
<dbReference type="EMBL" id="CP108021">
    <property type="protein sequence ID" value="WUM20204.1"/>
    <property type="molecule type" value="Genomic_DNA"/>
</dbReference>
<dbReference type="KEGG" id="whr:OG579_21400"/>
<proteinExistence type="predicted"/>
<dbReference type="RefSeq" id="WP_328857588.1">
    <property type="nucleotide sequence ID" value="NZ_CP108021.1"/>
</dbReference>
<evidence type="ECO:0000259" key="2">
    <source>
        <dbReference type="Pfam" id="PF00668"/>
    </source>
</evidence>
<evidence type="ECO:0000313" key="3">
    <source>
        <dbReference type="EMBL" id="WUM20204.1"/>
    </source>
</evidence>
<name>A0AAU4K2G3_9NOCA</name>
<dbReference type="GO" id="GO:0003824">
    <property type="term" value="F:catalytic activity"/>
    <property type="evidence" value="ECO:0007669"/>
    <property type="project" value="InterPro"/>
</dbReference>
<dbReference type="AlphaFoldDB" id="A0AAU4K2G3"/>
<dbReference type="InterPro" id="IPR001242">
    <property type="entry name" value="Condensation_dom"/>
</dbReference>
<dbReference type="Gene3D" id="3.30.559.30">
    <property type="entry name" value="Nonribosomal peptide synthetase, condensation domain"/>
    <property type="match status" value="1"/>
</dbReference>
<feature type="compositionally biased region" description="Basic and acidic residues" evidence="1">
    <location>
        <begin position="242"/>
        <end position="256"/>
    </location>
</feature>
<dbReference type="Gene3D" id="3.30.559.10">
    <property type="entry name" value="Chloramphenicol acetyltransferase-like domain"/>
    <property type="match status" value="1"/>
</dbReference>